<keyword evidence="3" id="KW-1185">Reference proteome</keyword>
<evidence type="ECO:0000313" key="3">
    <source>
        <dbReference type="Proteomes" id="UP000616839"/>
    </source>
</evidence>
<feature type="compositionally biased region" description="Polar residues" evidence="1">
    <location>
        <begin position="435"/>
        <end position="445"/>
    </location>
</feature>
<dbReference type="Proteomes" id="UP000616839">
    <property type="component" value="Unassembled WGS sequence"/>
</dbReference>
<proteinExistence type="predicted"/>
<evidence type="ECO:0000313" key="2">
    <source>
        <dbReference type="EMBL" id="MBD8869162.1"/>
    </source>
</evidence>
<dbReference type="RefSeq" id="WP_192141383.1">
    <property type="nucleotide sequence ID" value="NZ_JACYXZ010000001.1"/>
</dbReference>
<dbReference type="EMBL" id="JACYXZ010000001">
    <property type="protein sequence ID" value="MBD8869162.1"/>
    <property type="molecule type" value="Genomic_DNA"/>
</dbReference>
<feature type="region of interest" description="Disordered" evidence="1">
    <location>
        <begin position="418"/>
        <end position="445"/>
    </location>
</feature>
<organism evidence="2 3">
    <name type="scientific">Nocardioides donggukensis</name>
    <dbReference type="NCBI Taxonomy" id="2774019"/>
    <lineage>
        <taxon>Bacteria</taxon>
        <taxon>Bacillati</taxon>
        <taxon>Actinomycetota</taxon>
        <taxon>Actinomycetes</taxon>
        <taxon>Propionibacteriales</taxon>
        <taxon>Nocardioidaceae</taxon>
        <taxon>Nocardioides</taxon>
    </lineage>
</organism>
<comment type="caution">
    <text evidence="2">The sequence shown here is derived from an EMBL/GenBank/DDBJ whole genome shotgun (WGS) entry which is preliminary data.</text>
</comment>
<dbReference type="AlphaFoldDB" id="A0A927Q0P1"/>
<accession>A0A927Q0P1</accession>
<sequence length="591" mass="61483">MTRPRRAKDESGAYAVLFALLASFLVAMGVLAVDLGNAVARKSDVQGQADFGALGAARNLNGNTGTIPAAVYQAVADSMNSNRPQNGAGVCSDANPCVTAAQLQACTVNTTTNLYDNGCVRRGNGGLQVFAPASLVDYGFAGIFGTDNKDVQAHATVKVLSPLGALPVYAVAPCDYGRQTITDPANGHVTPVPVPTLAFDGDTNNTQLTGVTPQRIDVNQFGQQVQLTGSRFQNAIHVGFFPSDGGAPVVATSFTDPGGGLHPFLPPVPWTANNNSSKTITVPVPTAVAGSEKVYYIRVYELNGPLALTGRWSDKNQAPAFRVGDPVLECDAGSSSGNFGALKLQRTDVPSVNDQLAMNMATNLQAPLTLTKHQTWLPTGLCVDGLNGAVVSALPNPGLRPGTNCVDTDTGLPANATTSGMITGSGIPAPGRLTTKPTTPGCNGGTNRTVNASGSYSINNDVLTCFITDGTTSLADFARPNYTGDAVLDPSIYDSPRFFYVPVLHIEPANGGSLKYSIIDFRPAFLTDEAVAASSIRGSSSASADNGVTMASNKVESLKVVFFNSRALPTRTSGQVTDYFGVGPRIIRLVD</sequence>
<evidence type="ECO:0000256" key="1">
    <source>
        <dbReference type="SAM" id="MobiDB-lite"/>
    </source>
</evidence>
<name>A0A927Q0P1_9ACTN</name>
<gene>
    <name evidence="2" type="ORF">IE331_05950</name>
</gene>
<reference evidence="2" key="1">
    <citation type="submission" date="2020-09" db="EMBL/GenBank/DDBJ databases">
        <title>Nocardioides sp. strain MJB4 16S ribosomal RNA gene Genome sequencing and assembly.</title>
        <authorList>
            <person name="Kim I."/>
        </authorList>
    </citation>
    <scope>NUCLEOTIDE SEQUENCE</scope>
    <source>
        <strain evidence="2">MJB4</strain>
    </source>
</reference>
<protein>
    <submittedName>
        <fullName evidence="2">Pilus assembly protein</fullName>
    </submittedName>
</protein>